<dbReference type="Pfam" id="PF01136">
    <property type="entry name" value="Peptidase_U32"/>
    <property type="match status" value="1"/>
</dbReference>
<dbReference type="InterPro" id="IPR051454">
    <property type="entry name" value="RNA/ubiquinone_mod_enzymes"/>
</dbReference>
<evidence type="ECO:0000313" key="2">
    <source>
        <dbReference type="Proteomes" id="UP000061348"/>
    </source>
</evidence>
<name>A0A109KN44_PSEFL</name>
<reference evidence="1 2" key="1">
    <citation type="submission" date="2015-05" db="EMBL/GenBank/DDBJ databases">
        <title>A genomic and transcriptomic approach to investigate the blue pigment phenotype in Pseudomonas fluorescens.</title>
        <authorList>
            <person name="Andreani N.A."/>
            <person name="Cardazzo B."/>
        </authorList>
    </citation>
    <scope>NUCLEOTIDE SEQUENCE [LARGE SCALE GENOMIC DNA]</scope>
    <source>
        <strain evidence="1 2">Ps_22</strain>
    </source>
</reference>
<comment type="caution">
    <text evidence="1">The sequence shown here is derived from an EMBL/GenBank/DDBJ whole genome shotgun (WGS) entry which is preliminary data.</text>
</comment>
<dbReference type="PANTHER" id="PTHR30217">
    <property type="entry name" value="PEPTIDASE U32 FAMILY"/>
    <property type="match status" value="1"/>
</dbReference>
<dbReference type="AlphaFoldDB" id="A0A109KN44"/>
<dbReference type="InterPro" id="IPR001539">
    <property type="entry name" value="Peptidase_U32"/>
</dbReference>
<organism evidence="1 2">
    <name type="scientific">Pseudomonas fluorescens</name>
    <dbReference type="NCBI Taxonomy" id="294"/>
    <lineage>
        <taxon>Bacteria</taxon>
        <taxon>Pseudomonadati</taxon>
        <taxon>Pseudomonadota</taxon>
        <taxon>Gammaproteobacteria</taxon>
        <taxon>Pseudomonadales</taxon>
        <taxon>Pseudomonadaceae</taxon>
        <taxon>Pseudomonas</taxon>
    </lineage>
</organism>
<accession>A0A109KN44</accession>
<protein>
    <submittedName>
        <fullName evidence="1">Peptidase family U32</fullName>
    </submittedName>
</protein>
<dbReference type="PATRIC" id="fig|294.194.peg.6897"/>
<proteinExistence type="predicted"/>
<evidence type="ECO:0000313" key="1">
    <source>
        <dbReference type="EMBL" id="KWV72257.1"/>
    </source>
</evidence>
<dbReference type="EMBL" id="LCYA01000295">
    <property type="protein sequence ID" value="KWV72257.1"/>
    <property type="molecule type" value="Genomic_DNA"/>
</dbReference>
<dbReference type="PANTHER" id="PTHR30217:SF10">
    <property type="entry name" value="23S RRNA 5-HYDROXYCYTIDINE C2501 SYNTHASE"/>
    <property type="match status" value="1"/>
</dbReference>
<dbReference type="Proteomes" id="UP000061348">
    <property type="component" value="Unassembled WGS sequence"/>
</dbReference>
<dbReference type="RefSeq" id="WP_060765431.1">
    <property type="nucleotide sequence ID" value="NZ_LCYA01000295.1"/>
</dbReference>
<gene>
    <name evidence="1" type="ORF">PFLmoz3_06202</name>
</gene>
<sequence length="378" mass="43961">MELIAPTIFDNELIDYFADNGVTSVYGKLPVDFMGGGHETAMLRNVGWKELKEHIQHCQKYGMDFNYVMNSTCMGLSEFDNDARRRIFNFFDLVSEAGVRSVTVSNPNLLQMIKTNHEHLKVKVSACCYVKSVGEVKYWEDLGADIIVLDPLQVNRDFKTLKGIARVAKAELELIVNNNCFQYCPEIYNHQNFLSHSSHHSLKNSIEQDYSYNWCSRERLREPANFLIADWIRPEDVTHYEQIGYKRFKFTDRNTPVEFLKKRAAAYHARHYDGNLLDLIQHFAYRDSVEADAYLSNIHIDNRKLDDYLKIFLRSECKAKDCGDKCRYCFDYATDAITRDVAFCEAHVSEKIQINDQKNARDYVMNNKPVTYIPAVQL</sequence>